<gene>
    <name evidence="1" type="ORF">MONAX_5E045223</name>
</gene>
<name>A0A5E4BEB8_MARMO</name>
<sequence length="135" mass="14779">MGSWLLPAPPLHIPEVLKVHDKELVLFLPPVRPKNCVTSVLPTLLLLQGLSHMCQHSLKSTTELSCICQVQKEKFSHSCTSQSPSSFLCHSLSAAASCLTPFSKILPFLGTQEAAGLSSPLNKQEKQTNKKPVRH</sequence>
<evidence type="ECO:0000313" key="1">
    <source>
        <dbReference type="EMBL" id="VTJ67219.1"/>
    </source>
</evidence>
<organism evidence="1 2">
    <name type="scientific">Marmota monax</name>
    <name type="common">Woodchuck</name>
    <dbReference type="NCBI Taxonomy" id="9995"/>
    <lineage>
        <taxon>Eukaryota</taxon>
        <taxon>Metazoa</taxon>
        <taxon>Chordata</taxon>
        <taxon>Craniata</taxon>
        <taxon>Vertebrata</taxon>
        <taxon>Euteleostomi</taxon>
        <taxon>Mammalia</taxon>
        <taxon>Eutheria</taxon>
        <taxon>Euarchontoglires</taxon>
        <taxon>Glires</taxon>
        <taxon>Rodentia</taxon>
        <taxon>Sciuromorpha</taxon>
        <taxon>Sciuridae</taxon>
        <taxon>Xerinae</taxon>
        <taxon>Marmotini</taxon>
        <taxon>Marmota</taxon>
    </lineage>
</organism>
<reference evidence="1" key="1">
    <citation type="submission" date="2019-04" db="EMBL/GenBank/DDBJ databases">
        <authorList>
            <person name="Alioto T."/>
            <person name="Alioto T."/>
        </authorList>
    </citation>
    <scope>NUCLEOTIDE SEQUENCE [LARGE SCALE GENOMIC DNA]</scope>
</reference>
<protein>
    <submittedName>
        <fullName evidence="1">Uncharacterized protein</fullName>
    </submittedName>
</protein>
<comment type="caution">
    <text evidence="1">The sequence shown here is derived from an EMBL/GenBank/DDBJ whole genome shotgun (WGS) entry which is preliminary data.</text>
</comment>
<dbReference type="AlphaFoldDB" id="A0A5E4BEB8"/>
<dbReference type="EMBL" id="CABDUW010000366">
    <property type="protein sequence ID" value="VTJ67219.1"/>
    <property type="molecule type" value="Genomic_DNA"/>
</dbReference>
<accession>A0A5E4BEB8</accession>
<keyword evidence="2" id="KW-1185">Reference proteome</keyword>
<proteinExistence type="predicted"/>
<dbReference type="Proteomes" id="UP000335636">
    <property type="component" value="Unassembled WGS sequence"/>
</dbReference>
<evidence type="ECO:0000313" key="2">
    <source>
        <dbReference type="Proteomes" id="UP000335636"/>
    </source>
</evidence>